<dbReference type="SUPFAM" id="SSF52210">
    <property type="entry name" value="Succinyl-CoA synthetase domains"/>
    <property type="match status" value="2"/>
</dbReference>
<comment type="caution">
    <text evidence="3">The sequence shown here is derived from an EMBL/GenBank/DDBJ whole genome shotgun (WGS) entry which is preliminary data.</text>
</comment>
<dbReference type="PANTHER" id="PTHR11117:SF24">
    <property type="entry name" value="PROTEIN FDRA"/>
    <property type="match status" value="1"/>
</dbReference>
<name>A0ABS3LBZ5_9ENTE</name>
<dbReference type="Pfam" id="PF00549">
    <property type="entry name" value="Ligase_CoA"/>
    <property type="match status" value="1"/>
</dbReference>
<sequence length="584" mass="63788">MLQTIIKQNSYQDSVVLMLLTSKINQMPEVSRVSIMMGTPANKDIFIASGFETDELAEASANDMVIMLEMTDEDKTDAILTQIDEMIATQSDDSSQKEEKITSWKSALKQAPDAKVAVFSIPGSYVALEVEKALDYGLNAFVFSDNVPIEDEIRLKQKAHEKGLIVMGPDCGTGIIHSLPLAFTNNIRAGKVGIVGASGTGIQEVSTLIHRYGGGVTNAIGTGGRDLSSDVGAISMIDAILALNEDENTEVITVISKPPAKEIEEKVMSLLRNIKKPIVTIFLGVEPEYHEEDLYHAFTLDEAAQLSAKLVQQEAALYQPAEALPIGISLNQKQTGIRGYYAGGTLAYEAAFLIEKAFGIKGEHPDGYVLKTDEHEVIDLGDDQYTQGKPHPMIDPENRMNQLRGVVEDETAAVVMFDIVLGYGAHKNMAQEFANVLPEIQQALSAQEREVAFIATIVGTELDIQNYQQQKQILEACGVTVCQNNVQMIQTALAVVEKSLEFATKEIIPRKASDQAVEKASPSLVKLLAEKPEIINVGLRSFTESVTENNGKVVQFDWQPSAGGNVYLQKVLHFLDTVQLNDVK</sequence>
<gene>
    <name evidence="3" type="primary">fdrA</name>
    <name evidence="3" type="ORF">JZO70_07145</name>
</gene>
<dbReference type="InterPro" id="IPR003781">
    <property type="entry name" value="CoA-bd"/>
</dbReference>
<organism evidence="3 4">
    <name type="scientific">Candidatus Enterococcus moelleringii</name>
    <dbReference type="NCBI Taxonomy" id="2815325"/>
    <lineage>
        <taxon>Bacteria</taxon>
        <taxon>Bacillati</taxon>
        <taxon>Bacillota</taxon>
        <taxon>Bacilli</taxon>
        <taxon>Lactobacillales</taxon>
        <taxon>Enterococcaceae</taxon>
        <taxon>Enterococcus</taxon>
    </lineage>
</organism>
<dbReference type="NCBIfam" id="NF004760">
    <property type="entry name" value="PRK06091.1"/>
    <property type="match status" value="1"/>
</dbReference>
<dbReference type="RefSeq" id="WP_207672862.1">
    <property type="nucleotide sequence ID" value="NZ_JAFREM010000012.1"/>
</dbReference>
<evidence type="ECO:0000259" key="1">
    <source>
        <dbReference type="Pfam" id="PF00549"/>
    </source>
</evidence>
<dbReference type="PANTHER" id="PTHR11117">
    <property type="entry name" value="SUCCINYL-COA LIGASE SUBUNIT ALPHA"/>
    <property type="match status" value="1"/>
</dbReference>
<dbReference type="EMBL" id="JAFREM010000012">
    <property type="protein sequence ID" value="MBO1305929.1"/>
    <property type="molecule type" value="Genomic_DNA"/>
</dbReference>
<proteinExistence type="predicted"/>
<dbReference type="InterPro" id="IPR016102">
    <property type="entry name" value="Succinyl-CoA_synth-like"/>
</dbReference>
<accession>A0ABS3LBZ5</accession>
<feature type="domain" description="CoA-binding" evidence="2">
    <location>
        <begin position="189"/>
        <end position="283"/>
    </location>
</feature>
<dbReference type="Gene3D" id="3.40.50.720">
    <property type="entry name" value="NAD(P)-binding Rossmann-like Domain"/>
    <property type="match status" value="1"/>
</dbReference>
<dbReference type="InterPro" id="IPR005811">
    <property type="entry name" value="SUCC_ACL_C"/>
</dbReference>
<evidence type="ECO:0000313" key="4">
    <source>
        <dbReference type="Proteomes" id="UP000664601"/>
    </source>
</evidence>
<dbReference type="Proteomes" id="UP000664601">
    <property type="component" value="Unassembled WGS sequence"/>
</dbReference>
<evidence type="ECO:0000313" key="3">
    <source>
        <dbReference type="EMBL" id="MBO1305929.1"/>
    </source>
</evidence>
<protein>
    <submittedName>
        <fullName evidence="3">Acyl-CoA synthetase FdrA</fullName>
    </submittedName>
</protein>
<dbReference type="Gene3D" id="3.40.50.261">
    <property type="entry name" value="Succinyl-CoA synthetase domains"/>
    <property type="match status" value="2"/>
</dbReference>
<feature type="domain" description="ATP-citrate synthase/succinyl-CoA ligase C-terminal" evidence="1">
    <location>
        <begin position="341"/>
        <end position="493"/>
    </location>
</feature>
<keyword evidence="4" id="KW-1185">Reference proteome</keyword>
<reference evidence="3 4" key="1">
    <citation type="submission" date="2021-03" db="EMBL/GenBank/DDBJ databases">
        <title>Enterococcal diversity collection.</title>
        <authorList>
            <person name="Gilmore M.S."/>
            <person name="Schwartzman J."/>
            <person name="Van Tyne D."/>
            <person name="Martin M."/>
            <person name="Earl A.M."/>
            <person name="Manson A.L."/>
            <person name="Straub T."/>
            <person name="Salamzade R."/>
            <person name="Saavedra J."/>
            <person name="Lebreton F."/>
            <person name="Prichula J."/>
            <person name="Schaufler K."/>
            <person name="Gaca A."/>
            <person name="Sgardioli B."/>
            <person name="Wagenaar J."/>
            <person name="Strong T."/>
        </authorList>
    </citation>
    <scope>NUCLEOTIDE SEQUENCE [LARGE SCALE GENOMIC DNA]</scope>
    <source>
        <strain evidence="3 4">669A</strain>
    </source>
</reference>
<evidence type="ECO:0000259" key="2">
    <source>
        <dbReference type="Pfam" id="PF02629"/>
    </source>
</evidence>
<dbReference type="Pfam" id="PF02629">
    <property type="entry name" value="CoA_binding"/>
    <property type="match status" value="1"/>
</dbReference>